<keyword evidence="3" id="KW-1185">Reference proteome</keyword>
<accession>A0A074VZR7</accession>
<dbReference type="HOGENOM" id="CLU_1626695_0_0_1"/>
<reference evidence="2 3" key="1">
    <citation type="journal article" date="2014" name="BMC Genomics">
        <title>Genome sequencing of four Aureobasidium pullulans varieties: biotechnological potential, stress tolerance, and description of new species.</title>
        <authorList>
            <person name="Gostin Ar C."/>
            <person name="Ohm R.A."/>
            <person name="Kogej T."/>
            <person name="Sonjak S."/>
            <person name="Turk M."/>
            <person name="Zajc J."/>
            <person name="Zalar P."/>
            <person name="Grube M."/>
            <person name="Sun H."/>
            <person name="Han J."/>
            <person name="Sharma A."/>
            <person name="Chiniquy J."/>
            <person name="Ngan C.Y."/>
            <person name="Lipzen A."/>
            <person name="Barry K."/>
            <person name="Grigoriev I.V."/>
            <person name="Gunde-Cimerman N."/>
        </authorList>
    </citation>
    <scope>NUCLEOTIDE SEQUENCE [LARGE SCALE GENOMIC DNA]</scope>
    <source>
        <strain evidence="2 3">CBS 110374</strain>
    </source>
</reference>
<dbReference type="EMBL" id="KL584826">
    <property type="protein sequence ID" value="KEQ66013.1"/>
    <property type="molecule type" value="Genomic_DNA"/>
</dbReference>
<dbReference type="Proteomes" id="UP000030672">
    <property type="component" value="Unassembled WGS sequence"/>
</dbReference>
<gene>
    <name evidence="2" type="ORF">M437DRAFT_63542</name>
</gene>
<dbReference type="GeneID" id="63917649"/>
<proteinExistence type="predicted"/>
<dbReference type="RefSeq" id="XP_040883036.1">
    <property type="nucleotide sequence ID" value="XM_041024276.1"/>
</dbReference>
<sequence>MARQKRPPVRRSRPSVAGPDAIDPGPIVSRYMLEDLNKEGYINYPVETTVTGLDLAFGYGAIIRQAEEQRGHHHPGEPYHIHPCLQRSQWKAMNDDEDWEAILPSIELASRFLDDLAITPFFAGLAGNNVRKLDDPTHQKTHNWVFAQWEYDDTVGRENITAT</sequence>
<protein>
    <submittedName>
        <fullName evidence="2">Uncharacterized protein</fullName>
    </submittedName>
</protein>
<name>A0A074VZR7_AURM1</name>
<dbReference type="AlphaFoldDB" id="A0A074VZR7"/>
<feature type="region of interest" description="Disordered" evidence="1">
    <location>
        <begin position="1"/>
        <end position="22"/>
    </location>
</feature>
<organism evidence="2 3">
    <name type="scientific">Aureobasidium melanogenum (strain CBS 110374)</name>
    <name type="common">Aureobasidium pullulans var. melanogenum</name>
    <dbReference type="NCBI Taxonomy" id="1043003"/>
    <lineage>
        <taxon>Eukaryota</taxon>
        <taxon>Fungi</taxon>
        <taxon>Dikarya</taxon>
        <taxon>Ascomycota</taxon>
        <taxon>Pezizomycotina</taxon>
        <taxon>Dothideomycetes</taxon>
        <taxon>Dothideomycetidae</taxon>
        <taxon>Dothideales</taxon>
        <taxon>Saccotheciaceae</taxon>
        <taxon>Aureobasidium</taxon>
    </lineage>
</organism>
<dbReference type="STRING" id="1043003.A0A074VZR7"/>
<evidence type="ECO:0000256" key="1">
    <source>
        <dbReference type="SAM" id="MobiDB-lite"/>
    </source>
</evidence>
<evidence type="ECO:0000313" key="2">
    <source>
        <dbReference type="EMBL" id="KEQ66013.1"/>
    </source>
</evidence>
<evidence type="ECO:0000313" key="3">
    <source>
        <dbReference type="Proteomes" id="UP000030672"/>
    </source>
</evidence>
<feature type="compositionally biased region" description="Basic residues" evidence="1">
    <location>
        <begin position="1"/>
        <end position="13"/>
    </location>
</feature>